<dbReference type="AlphaFoldDB" id="A0A165I9S6"/>
<gene>
    <name evidence="3" type="ORF">LAESUDRAFT_719090</name>
</gene>
<reference evidence="3 4" key="1">
    <citation type="journal article" date="2016" name="Mol. Biol. Evol.">
        <title>Comparative Genomics of Early-Diverging Mushroom-Forming Fungi Provides Insights into the Origins of Lignocellulose Decay Capabilities.</title>
        <authorList>
            <person name="Nagy L.G."/>
            <person name="Riley R."/>
            <person name="Tritt A."/>
            <person name="Adam C."/>
            <person name="Daum C."/>
            <person name="Floudas D."/>
            <person name="Sun H."/>
            <person name="Yadav J.S."/>
            <person name="Pangilinan J."/>
            <person name="Larsson K.H."/>
            <person name="Matsuura K."/>
            <person name="Barry K."/>
            <person name="Labutti K."/>
            <person name="Kuo R."/>
            <person name="Ohm R.A."/>
            <person name="Bhattacharya S.S."/>
            <person name="Shirouzu T."/>
            <person name="Yoshinaga Y."/>
            <person name="Martin F.M."/>
            <person name="Grigoriev I.V."/>
            <person name="Hibbett D.S."/>
        </authorList>
    </citation>
    <scope>NUCLEOTIDE SEQUENCE [LARGE SCALE GENOMIC DNA]</scope>
    <source>
        <strain evidence="3 4">93-53</strain>
    </source>
</reference>
<evidence type="ECO:0000256" key="1">
    <source>
        <dbReference type="ARBA" id="ARBA00022741"/>
    </source>
</evidence>
<dbReference type="SMART" id="SM00175">
    <property type="entry name" value="RAB"/>
    <property type="match status" value="1"/>
</dbReference>
<dbReference type="PROSITE" id="PS51420">
    <property type="entry name" value="RHO"/>
    <property type="match status" value="1"/>
</dbReference>
<evidence type="ECO:0000313" key="3">
    <source>
        <dbReference type="EMBL" id="KZT12779.1"/>
    </source>
</evidence>
<dbReference type="CDD" id="cd00154">
    <property type="entry name" value="Rab"/>
    <property type="match status" value="1"/>
</dbReference>
<evidence type="ECO:0000256" key="2">
    <source>
        <dbReference type="SAM" id="MobiDB-lite"/>
    </source>
</evidence>
<dbReference type="PROSITE" id="PS51421">
    <property type="entry name" value="RAS"/>
    <property type="match status" value="1"/>
</dbReference>
<dbReference type="GO" id="GO:0005525">
    <property type="term" value="F:GTP binding"/>
    <property type="evidence" value="ECO:0007669"/>
    <property type="project" value="InterPro"/>
</dbReference>
<dbReference type="InterPro" id="IPR027417">
    <property type="entry name" value="P-loop_NTPase"/>
</dbReference>
<dbReference type="NCBIfam" id="TIGR00231">
    <property type="entry name" value="small_GTP"/>
    <property type="match status" value="1"/>
</dbReference>
<dbReference type="SMART" id="SM00173">
    <property type="entry name" value="RAS"/>
    <property type="match status" value="1"/>
</dbReference>
<dbReference type="EMBL" id="KV427605">
    <property type="protein sequence ID" value="KZT12779.1"/>
    <property type="molecule type" value="Genomic_DNA"/>
</dbReference>
<dbReference type="PROSITE" id="PS51419">
    <property type="entry name" value="RAB"/>
    <property type="match status" value="1"/>
</dbReference>
<organism evidence="3 4">
    <name type="scientific">Laetiporus sulphureus 93-53</name>
    <dbReference type="NCBI Taxonomy" id="1314785"/>
    <lineage>
        <taxon>Eukaryota</taxon>
        <taxon>Fungi</taxon>
        <taxon>Dikarya</taxon>
        <taxon>Basidiomycota</taxon>
        <taxon>Agaricomycotina</taxon>
        <taxon>Agaricomycetes</taxon>
        <taxon>Polyporales</taxon>
        <taxon>Laetiporus</taxon>
    </lineage>
</organism>
<dbReference type="STRING" id="1314785.A0A165I9S6"/>
<feature type="region of interest" description="Disordered" evidence="2">
    <location>
        <begin position="154"/>
        <end position="265"/>
    </location>
</feature>
<keyword evidence="1" id="KW-0547">Nucleotide-binding</keyword>
<dbReference type="Proteomes" id="UP000076871">
    <property type="component" value="Unassembled WGS sequence"/>
</dbReference>
<dbReference type="FunFam" id="3.40.50.300:FF:000808">
    <property type="entry name" value="Small GTP-binding protein, putative"/>
    <property type="match status" value="1"/>
</dbReference>
<dbReference type="InterPro" id="IPR005225">
    <property type="entry name" value="Small_GTP-bd"/>
</dbReference>
<dbReference type="InParanoid" id="A0A165I9S6"/>
<evidence type="ECO:0000313" key="4">
    <source>
        <dbReference type="Proteomes" id="UP000076871"/>
    </source>
</evidence>
<dbReference type="RefSeq" id="XP_040770289.1">
    <property type="nucleotide sequence ID" value="XM_040907561.1"/>
</dbReference>
<feature type="compositionally biased region" description="Pro residues" evidence="2">
    <location>
        <begin position="158"/>
        <end position="173"/>
    </location>
</feature>
<dbReference type="SMART" id="SM00174">
    <property type="entry name" value="RHO"/>
    <property type="match status" value="1"/>
</dbReference>
<sequence length="377" mass="41834">MTSHPRMNPYTKSRYDDQGIDAKIVIMGNTGVGKTSLLHRYTQNKFDPKNTTSTTGAFFVTKKVYVDGIKVRLQLWDTAGQERFRSMAPMYYRGANAALLLYDITNLSSFDDVRGWLEELKKNCSPDLIIYIVGSKADLHRQRQVTSDRARLSLHTWFPPPRPPSPPPPPPPSTFSYIRPRFTSFPGIRSAPATAPVAKSPQSATSDLGYHSDPRATTIKRSHTTALTRPRAKSGGPGALSSNWDGAIRPPQRRSDSQFGYRSVGWNEAVDGSSTTLEDDGDETDEVDDQEWGLHKGMELFEVSAKDDLGIQHLFGSLIAAIIARKDSIEQENEMKRRDSVYLTSINTPVWATQADAEETREKTQAAGGASWSCCST</sequence>
<dbReference type="InterPro" id="IPR001806">
    <property type="entry name" value="Small_GTPase"/>
</dbReference>
<dbReference type="GO" id="GO:0003924">
    <property type="term" value="F:GTPase activity"/>
    <property type="evidence" value="ECO:0007669"/>
    <property type="project" value="InterPro"/>
</dbReference>
<dbReference type="OrthoDB" id="26525at2759"/>
<proteinExistence type="predicted"/>
<protein>
    <submittedName>
        <fullName evidence="3">Ras-domain-containing protein</fullName>
    </submittedName>
</protein>
<dbReference type="SUPFAM" id="SSF52540">
    <property type="entry name" value="P-loop containing nucleoside triphosphate hydrolases"/>
    <property type="match status" value="1"/>
</dbReference>
<dbReference type="Pfam" id="PF00071">
    <property type="entry name" value="Ras"/>
    <property type="match status" value="1"/>
</dbReference>
<keyword evidence="4" id="KW-1185">Reference proteome</keyword>
<dbReference type="PRINTS" id="PR00449">
    <property type="entry name" value="RASTRNSFRMNG"/>
</dbReference>
<dbReference type="GeneID" id="63824590"/>
<name>A0A165I9S6_9APHY</name>
<dbReference type="Gene3D" id="3.40.50.300">
    <property type="entry name" value="P-loop containing nucleotide triphosphate hydrolases"/>
    <property type="match status" value="1"/>
</dbReference>
<dbReference type="PANTHER" id="PTHR47978">
    <property type="match status" value="1"/>
</dbReference>
<accession>A0A165I9S6</accession>